<dbReference type="OrthoDB" id="3477330at2759"/>
<accession>A0A9X0B307</accession>
<evidence type="ECO:0000313" key="5">
    <source>
        <dbReference type="Proteomes" id="UP001147747"/>
    </source>
</evidence>
<dbReference type="PANTHER" id="PTHR37534">
    <property type="entry name" value="TRANSCRIPTIONAL ACTIVATOR PROTEIN UGA3"/>
    <property type="match status" value="1"/>
</dbReference>
<dbReference type="Pfam" id="PF11951">
    <property type="entry name" value="Fungal_trans_2"/>
    <property type="match status" value="1"/>
</dbReference>
<evidence type="ECO:0008006" key="6">
    <source>
        <dbReference type="Google" id="ProtNLM"/>
    </source>
</evidence>
<dbReference type="EMBL" id="JAPZBU010000009">
    <property type="protein sequence ID" value="KAJ5386242.1"/>
    <property type="molecule type" value="Genomic_DNA"/>
</dbReference>
<evidence type="ECO:0000256" key="3">
    <source>
        <dbReference type="SAM" id="MobiDB-lite"/>
    </source>
</evidence>
<dbReference type="InterPro" id="IPR021858">
    <property type="entry name" value="Fun_TF"/>
</dbReference>
<dbReference type="GeneID" id="81372400"/>
<reference evidence="4" key="1">
    <citation type="submission" date="2022-12" db="EMBL/GenBank/DDBJ databases">
        <authorList>
            <person name="Petersen C."/>
        </authorList>
    </citation>
    <scope>NUCLEOTIDE SEQUENCE</scope>
    <source>
        <strain evidence="4">IBT 29677</strain>
    </source>
</reference>
<reference evidence="4" key="2">
    <citation type="journal article" date="2023" name="IMA Fungus">
        <title>Comparative genomic study of the Penicillium genus elucidates a diverse pangenome and 15 lateral gene transfer events.</title>
        <authorList>
            <person name="Petersen C."/>
            <person name="Sorensen T."/>
            <person name="Nielsen M.R."/>
            <person name="Sondergaard T.E."/>
            <person name="Sorensen J.L."/>
            <person name="Fitzpatrick D.A."/>
            <person name="Frisvad J.C."/>
            <person name="Nielsen K.L."/>
        </authorList>
    </citation>
    <scope>NUCLEOTIDE SEQUENCE</scope>
    <source>
        <strain evidence="4">IBT 29677</strain>
    </source>
</reference>
<feature type="region of interest" description="Disordered" evidence="3">
    <location>
        <begin position="1"/>
        <end position="33"/>
    </location>
</feature>
<dbReference type="GO" id="GO:0005634">
    <property type="term" value="C:nucleus"/>
    <property type="evidence" value="ECO:0007669"/>
    <property type="project" value="UniProtKB-SubCell"/>
</dbReference>
<organism evidence="4 5">
    <name type="scientific">Penicillium cosmopolitanum</name>
    <dbReference type="NCBI Taxonomy" id="1131564"/>
    <lineage>
        <taxon>Eukaryota</taxon>
        <taxon>Fungi</taxon>
        <taxon>Dikarya</taxon>
        <taxon>Ascomycota</taxon>
        <taxon>Pezizomycotina</taxon>
        <taxon>Eurotiomycetes</taxon>
        <taxon>Eurotiomycetidae</taxon>
        <taxon>Eurotiales</taxon>
        <taxon>Aspergillaceae</taxon>
        <taxon>Penicillium</taxon>
    </lineage>
</organism>
<gene>
    <name evidence="4" type="ORF">N7509_008783</name>
</gene>
<name>A0A9X0B307_9EURO</name>
<dbReference type="PANTHER" id="PTHR37534:SF46">
    <property type="entry name" value="ZN(II)2CYS6 TRANSCRIPTION FACTOR (EUROFUNG)"/>
    <property type="match status" value="1"/>
</dbReference>
<keyword evidence="2" id="KW-0539">Nucleus</keyword>
<dbReference type="RefSeq" id="XP_056484040.1">
    <property type="nucleotide sequence ID" value="XM_056633420.1"/>
</dbReference>
<protein>
    <recommendedName>
        <fullName evidence="6">Transcription factor domain-containing protein</fullName>
    </recommendedName>
</protein>
<sequence length="650" mass="73281">MQNRREPQRRSPVTSTSSTLPRITRTGKSRANPSVHRLTFIDSHQGVRRLSAENAAKHRHAIFTEAERRHMSEELIDSIYGRDPDQVLLDLERFELSTSTIASFSLFRGPFGVSKLDQSPETENTSPEEEEEAILPIEDWLIEPNSLSPTLVQSGYSSLFHGFHDALDHDPISWDLIASEIKESEESIRPPQPPLEFLPMALNGNTEVWPLLSHYRDRVVPLISPFEHGQEVPWKNLVVPCAVSTLGETIMSGTASNARLALLNSLLSASSFHLGQHSATCIDHWTETGNSYLKLAQHHLIQCVEEANMSSPRRSKYKEVLMALLSLSTAYMIKGDSEKRISCLIQAERFISVNGFTQTTVSSKRRALHHCYAYMRIMAETTSIDSLCANMANTNISDNDAPQEAFRIYPGVTFSGDIMAMEKDPNVAQRDLHLAIPGRWSLTLFPKMYGVTESFLMLLSQVIRLANERDLSMTEDGAGGLELKEFWVRAKVLEKGIHLLVSSCRTGSILVDRFEGESQFESARARAMYTALLVYFHRRIYDLDAVLLQKEVDAVKDSLTRAQEVADRHYGSTATLIWPAFIAACEAVGPESELFFSSWFDSCYTATGLRDVSLAKQVIAMIWTRRRETGLDGYSWPEILRTKKIRLMFI</sequence>
<proteinExistence type="predicted"/>
<keyword evidence="5" id="KW-1185">Reference proteome</keyword>
<dbReference type="AlphaFoldDB" id="A0A9X0B307"/>
<evidence type="ECO:0000256" key="2">
    <source>
        <dbReference type="ARBA" id="ARBA00023242"/>
    </source>
</evidence>
<comment type="subcellular location">
    <subcellularLocation>
        <location evidence="1">Nucleus</location>
    </subcellularLocation>
</comment>
<evidence type="ECO:0000256" key="1">
    <source>
        <dbReference type="ARBA" id="ARBA00004123"/>
    </source>
</evidence>
<comment type="caution">
    <text evidence="4">The sequence shown here is derived from an EMBL/GenBank/DDBJ whole genome shotgun (WGS) entry which is preliminary data.</text>
</comment>
<dbReference type="Proteomes" id="UP001147747">
    <property type="component" value="Unassembled WGS sequence"/>
</dbReference>
<feature type="compositionally biased region" description="Polar residues" evidence="3">
    <location>
        <begin position="11"/>
        <end position="21"/>
    </location>
</feature>
<evidence type="ECO:0000313" key="4">
    <source>
        <dbReference type="EMBL" id="KAJ5386242.1"/>
    </source>
</evidence>